<gene>
    <name evidence="4" type="ORF">FHS76_002311</name>
</gene>
<dbReference type="Pfam" id="PF13410">
    <property type="entry name" value="GST_C_2"/>
    <property type="match status" value="1"/>
</dbReference>
<name>A0A7W9ELI0_9HYPH</name>
<dbReference type="SUPFAM" id="SSF52833">
    <property type="entry name" value="Thioredoxin-like"/>
    <property type="match status" value="1"/>
</dbReference>
<dbReference type="NCBIfam" id="NF008731">
    <property type="entry name" value="PRK11752.1"/>
    <property type="match status" value="1"/>
</dbReference>
<evidence type="ECO:0000259" key="3">
    <source>
        <dbReference type="PROSITE" id="PS50405"/>
    </source>
</evidence>
<proteinExistence type="predicted"/>
<keyword evidence="5" id="KW-1185">Reference proteome</keyword>
<organism evidence="4 5">
    <name type="scientific">Brucella daejeonensis</name>
    <dbReference type="NCBI Taxonomy" id="659015"/>
    <lineage>
        <taxon>Bacteria</taxon>
        <taxon>Pseudomonadati</taxon>
        <taxon>Pseudomonadota</taxon>
        <taxon>Alphaproteobacteria</taxon>
        <taxon>Hyphomicrobiales</taxon>
        <taxon>Brucellaceae</taxon>
        <taxon>Brucella/Ochrobactrum group</taxon>
        <taxon>Brucella</taxon>
    </lineage>
</organism>
<dbReference type="InterPro" id="IPR036282">
    <property type="entry name" value="Glutathione-S-Trfase_C_sf"/>
</dbReference>
<dbReference type="CDD" id="cd03048">
    <property type="entry name" value="GST_N_Ure2p_like"/>
    <property type="match status" value="1"/>
</dbReference>
<dbReference type="EC" id="1.8.4.-" evidence="4"/>
<protein>
    <submittedName>
        <fullName evidence="4">GST-like protein</fullName>
        <ecNumber evidence="4">1.8.4.-</ecNumber>
    </submittedName>
</protein>
<dbReference type="SFLD" id="SFLDG00358">
    <property type="entry name" value="Main_(cytGST)"/>
    <property type="match status" value="1"/>
</dbReference>
<dbReference type="SFLD" id="SFLDS00019">
    <property type="entry name" value="Glutathione_Transferase_(cytos"/>
    <property type="match status" value="1"/>
</dbReference>
<dbReference type="InterPro" id="IPR036249">
    <property type="entry name" value="Thioredoxin-like_sf"/>
</dbReference>
<dbReference type="Gene3D" id="3.40.30.10">
    <property type="entry name" value="Glutaredoxin"/>
    <property type="match status" value="1"/>
</dbReference>
<feature type="domain" description="GST N-terminal" evidence="2">
    <location>
        <begin position="47"/>
        <end position="134"/>
    </location>
</feature>
<evidence type="ECO:0000259" key="2">
    <source>
        <dbReference type="PROSITE" id="PS50404"/>
    </source>
</evidence>
<dbReference type="InterPro" id="IPR010987">
    <property type="entry name" value="Glutathione-S-Trfase_C-like"/>
</dbReference>
<feature type="region of interest" description="Disordered" evidence="1">
    <location>
        <begin position="261"/>
        <end position="292"/>
    </location>
</feature>
<dbReference type="RefSeq" id="WP_183652196.1">
    <property type="nucleotide sequence ID" value="NZ_JACIJG010000007.1"/>
</dbReference>
<dbReference type="SUPFAM" id="SSF47616">
    <property type="entry name" value="GST C-terminal domain-like"/>
    <property type="match status" value="1"/>
</dbReference>
<feature type="compositionally biased region" description="Basic and acidic residues" evidence="1">
    <location>
        <begin position="269"/>
        <end position="292"/>
    </location>
</feature>
<dbReference type="Gene3D" id="1.20.1050.10">
    <property type="match status" value="1"/>
</dbReference>
<evidence type="ECO:0000313" key="4">
    <source>
        <dbReference type="EMBL" id="MBB5702433.1"/>
    </source>
</evidence>
<dbReference type="Pfam" id="PF13409">
    <property type="entry name" value="GST_N_2"/>
    <property type="match status" value="1"/>
</dbReference>
<dbReference type="PANTHER" id="PTHR44051:SF22">
    <property type="entry name" value="DISULFIDE-BOND OXIDOREDUCTASE YGHU"/>
    <property type="match status" value="1"/>
</dbReference>
<dbReference type="GO" id="GO:0016491">
    <property type="term" value="F:oxidoreductase activity"/>
    <property type="evidence" value="ECO:0007669"/>
    <property type="project" value="UniProtKB-KW"/>
</dbReference>
<dbReference type="PANTHER" id="PTHR44051">
    <property type="entry name" value="GLUTATHIONE S-TRANSFERASE-RELATED"/>
    <property type="match status" value="1"/>
</dbReference>
<dbReference type="AlphaFoldDB" id="A0A7W9ELI0"/>
<dbReference type="SFLD" id="SFLDG01151">
    <property type="entry name" value="Main.2:_Nu-like"/>
    <property type="match status" value="1"/>
</dbReference>
<dbReference type="Proteomes" id="UP000555546">
    <property type="component" value="Unassembled WGS sequence"/>
</dbReference>
<reference evidence="4 5" key="1">
    <citation type="submission" date="2020-08" db="EMBL/GenBank/DDBJ databases">
        <title>Genomic Encyclopedia of Type Strains, Phase IV (KMG-IV): sequencing the most valuable type-strain genomes for metagenomic binning, comparative biology and taxonomic classification.</title>
        <authorList>
            <person name="Goeker M."/>
        </authorList>
    </citation>
    <scope>NUCLEOTIDE SEQUENCE [LARGE SCALE GENOMIC DNA]</scope>
    <source>
        <strain evidence="4 5">DSM 26944</strain>
    </source>
</reference>
<dbReference type="PROSITE" id="PS50405">
    <property type="entry name" value="GST_CTER"/>
    <property type="match status" value="1"/>
</dbReference>
<dbReference type="EMBL" id="JACIJG010000007">
    <property type="protein sequence ID" value="MBB5702433.1"/>
    <property type="molecule type" value="Genomic_DNA"/>
</dbReference>
<accession>A0A7W9ELI0</accession>
<comment type="caution">
    <text evidence="4">The sequence shown here is derived from an EMBL/GenBank/DDBJ whole genome shotgun (WGS) entry which is preliminary data.</text>
</comment>
<keyword evidence="4" id="KW-0560">Oxidoreductase</keyword>
<dbReference type="PROSITE" id="PS50404">
    <property type="entry name" value="GST_NTER"/>
    <property type="match status" value="1"/>
</dbReference>
<dbReference type="InterPro" id="IPR040079">
    <property type="entry name" value="Glutathione_S-Trfase"/>
</dbReference>
<evidence type="ECO:0000256" key="1">
    <source>
        <dbReference type="SAM" id="MobiDB-lite"/>
    </source>
</evidence>
<dbReference type="InterPro" id="IPR004045">
    <property type="entry name" value="Glutathione_S-Trfase_N"/>
</dbReference>
<sequence length="292" mass="32489">MSTNSEYTPPKVWTWEKASGGTFANINRPIAGATHEKELPVGKHPLQLYSQGTPNGQKVTIMLEELLALGHGGAEYDAWLIRIGDGDQFGSGFVEINPNSKIPALMDRSGPSPIRIFESGAILVYLAEKFGAFLPTGPAARAETLSWLFWQMGSAPFLGGGFGHFYAYAPTKLEYPINRYAMEVKRQLDVLDRRLADNEFIAGSDYTIADMAIWPWYGGLVKGWQYDAAEFLSVSDYKNVMRWADQLFARPALKRGRMVNRTSGAPSEQLHERHDASDFDTKTEDKNKAKTA</sequence>
<dbReference type="CDD" id="cd10292">
    <property type="entry name" value="GST_C_YghU_like"/>
    <property type="match status" value="1"/>
</dbReference>
<feature type="domain" description="GST C-terminal" evidence="3">
    <location>
        <begin position="137"/>
        <end position="279"/>
    </location>
</feature>
<evidence type="ECO:0000313" key="5">
    <source>
        <dbReference type="Proteomes" id="UP000555546"/>
    </source>
</evidence>